<dbReference type="Pfam" id="PF13505">
    <property type="entry name" value="OMP_b-brl"/>
    <property type="match status" value="1"/>
</dbReference>
<name>A0A0F6TRR2_9GAMM</name>
<dbReference type="Proteomes" id="UP000034071">
    <property type="component" value="Chromosome"/>
</dbReference>
<dbReference type="EMBL" id="CP010975">
    <property type="protein sequence ID" value="AKE52870.1"/>
    <property type="molecule type" value="Genomic_DNA"/>
</dbReference>
<evidence type="ECO:0000313" key="4">
    <source>
        <dbReference type="Proteomes" id="UP000034071"/>
    </source>
</evidence>
<feature type="domain" description="Outer membrane protein beta-barrel" evidence="2">
    <location>
        <begin position="15"/>
        <end position="187"/>
    </location>
</feature>
<gene>
    <name evidence="3" type="ORF">TQ33_1936</name>
</gene>
<proteinExistence type="predicted"/>
<dbReference type="STRING" id="914150.TQ33_1936"/>
<evidence type="ECO:0000259" key="2">
    <source>
        <dbReference type="Pfam" id="PF13505"/>
    </source>
</evidence>
<dbReference type="SUPFAM" id="SSF56925">
    <property type="entry name" value="OMPA-like"/>
    <property type="match status" value="1"/>
</dbReference>
<sequence>MISSKKLQGLTGGFLLLTFMFVPLKAYGDAASKWYWGVGYGVSDLEPEGESAGWSASDSSDNGFKLYAGLDINSHWGFDISYYDLGTAGLANEDPALNQQYPNEGINYRVISGVMNYFPWSQEDNDIDIYGKLGVSAIRNTANTAADGTNNMFLPSYEEETSLQFAFGLGLKWDLGENLFMRAEVESFASDAHFYSLQFGGYF</sequence>
<organism evidence="3 4">
    <name type="scientific">Kangiella geojedonensis</name>
    <dbReference type="NCBI Taxonomy" id="914150"/>
    <lineage>
        <taxon>Bacteria</taxon>
        <taxon>Pseudomonadati</taxon>
        <taxon>Pseudomonadota</taxon>
        <taxon>Gammaproteobacteria</taxon>
        <taxon>Kangiellales</taxon>
        <taxon>Kangiellaceae</taxon>
        <taxon>Kangiella</taxon>
    </lineage>
</organism>
<dbReference type="AlphaFoldDB" id="A0A0F6TRR2"/>
<dbReference type="OrthoDB" id="5786186at2"/>
<keyword evidence="4" id="KW-1185">Reference proteome</keyword>
<dbReference type="KEGG" id="kge:TQ33_1936"/>
<evidence type="ECO:0000313" key="3">
    <source>
        <dbReference type="EMBL" id="AKE52870.1"/>
    </source>
</evidence>
<dbReference type="RefSeq" id="WP_052735276.1">
    <property type="nucleotide sequence ID" value="NZ_CP010975.1"/>
</dbReference>
<dbReference type="InterPro" id="IPR011250">
    <property type="entry name" value="OMP/PagP_B-barrel"/>
</dbReference>
<protein>
    <recommendedName>
        <fullName evidence="2">Outer membrane protein beta-barrel domain-containing protein</fullName>
    </recommendedName>
</protein>
<dbReference type="InterPro" id="IPR027385">
    <property type="entry name" value="Beta-barrel_OMP"/>
</dbReference>
<keyword evidence="1" id="KW-0732">Signal</keyword>
<dbReference type="HOGENOM" id="CLU_1347419_0_0_6"/>
<evidence type="ECO:0000256" key="1">
    <source>
        <dbReference type="ARBA" id="ARBA00022729"/>
    </source>
</evidence>
<accession>A0A0F6TRR2</accession>
<reference evidence="3 4" key="1">
    <citation type="submission" date="2015-02" db="EMBL/GenBank/DDBJ databases">
        <title>Complete genome sequence of Kangiella geojedonensis strain YCS-5T.</title>
        <authorList>
            <person name="Kim K.M."/>
        </authorList>
    </citation>
    <scope>NUCLEOTIDE SEQUENCE [LARGE SCALE GENOMIC DNA]</scope>
    <source>
        <strain evidence="3 4">YCS-5</strain>
    </source>
</reference>
<dbReference type="Gene3D" id="2.40.160.20">
    <property type="match status" value="1"/>
</dbReference>